<accession>A0A8J8NP76</accession>
<evidence type="ECO:0000256" key="5">
    <source>
        <dbReference type="SAM" id="MobiDB-lite"/>
    </source>
</evidence>
<evidence type="ECO:0000256" key="2">
    <source>
        <dbReference type="ARBA" id="ARBA00022490"/>
    </source>
</evidence>
<reference evidence="6" key="1">
    <citation type="submission" date="2019-06" db="EMBL/GenBank/DDBJ databases">
        <authorList>
            <person name="Zheng W."/>
        </authorList>
    </citation>
    <scope>NUCLEOTIDE SEQUENCE</scope>
    <source>
        <strain evidence="6">QDHG01</strain>
    </source>
</reference>
<gene>
    <name evidence="6" type="ORF">FGO68_gene14523</name>
</gene>
<evidence type="ECO:0000313" key="6">
    <source>
        <dbReference type="EMBL" id="TNV78942.1"/>
    </source>
</evidence>
<dbReference type="Gene3D" id="1.25.40.10">
    <property type="entry name" value="Tetratricopeptide repeat domain"/>
    <property type="match status" value="2"/>
</dbReference>
<evidence type="ECO:0008006" key="8">
    <source>
        <dbReference type="Google" id="ProtNLM"/>
    </source>
</evidence>
<dbReference type="InterPro" id="IPR019734">
    <property type="entry name" value="TPR_rpt"/>
</dbReference>
<dbReference type="AlphaFoldDB" id="A0A8J8NP76"/>
<comment type="caution">
    <text evidence="6">The sequence shown here is derived from an EMBL/GenBank/DDBJ whole genome shotgun (WGS) entry which is preliminary data.</text>
</comment>
<feature type="compositionally biased region" description="Basic and acidic residues" evidence="5">
    <location>
        <begin position="417"/>
        <end position="429"/>
    </location>
</feature>
<keyword evidence="2" id="KW-0963">Cytoplasm</keyword>
<dbReference type="GO" id="GO:0000132">
    <property type="term" value="P:establishment of mitotic spindle orientation"/>
    <property type="evidence" value="ECO:0007669"/>
    <property type="project" value="TreeGrafter"/>
</dbReference>
<feature type="compositionally biased region" description="Polar residues" evidence="5">
    <location>
        <begin position="10"/>
        <end position="19"/>
    </location>
</feature>
<dbReference type="Pfam" id="PF13181">
    <property type="entry name" value="TPR_8"/>
    <property type="match status" value="2"/>
</dbReference>
<dbReference type="EMBL" id="RRYP01009614">
    <property type="protein sequence ID" value="TNV78942.1"/>
    <property type="molecule type" value="Genomic_DNA"/>
</dbReference>
<dbReference type="InterPro" id="IPR011990">
    <property type="entry name" value="TPR-like_helical_dom_sf"/>
</dbReference>
<dbReference type="GO" id="GO:0005938">
    <property type="term" value="C:cell cortex"/>
    <property type="evidence" value="ECO:0007669"/>
    <property type="project" value="TreeGrafter"/>
</dbReference>
<comment type="subcellular location">
    <subcellularLocation>
        <location evidence="1">Cytoplasm</location>
    </subcellularLocation>
</comment>
<dbReference type="PROSITE" id="PS50005">
    <property type="entry name" value="TPR"/>
    <property type="match status" value="2"/>
</dbReference>
<evidence type="ECO:0000256" key="4">
    <source>
        <dbReference type="PROSITE-ProRule" id="PRU00339"/>
    </source>
</evidence>
<dbReference type="SUPFAM" id="SSF48452">
    <property type="entry name" value="TPR-like"/>
    <property type="match status" value="2"/>
</dbReference>
<dbReference type="GO" id="GO:0005092">
    <property type="term" value="F:GDP-dissociation inhibitor activity"/>
    <property type="evidence" value="ECO:0007669"/>
    <property type="project" value="TreeGrafter"/>
</dbReference>
<dbReference type="PANTHER" id="PTHR45954">
    <property type="entry name" value="LD33695P"/>
    <property type="match status" value="1"/>
</dbReference>
<dbReference type="GO" id="GO:0001965">
    <property type="term" value="F:G-protein alpha-subunit binding"/>
    <property type="evidence" value="ECO:0007669"/>
    <property type="project" value="TreeGrafter"/>
</dbReference>
<organism evidence="6 7">
    <name type="scientific">Halteria grandinella</name>
    <dbReference type="NCBI Taxonomy" id="5974"/>
    <lineage>
        <taxon>Eukaryota</taxon>
        <taxon>Sar</taxon>
        <taxon>Alveolata</taxon>
        <taxon>Ciliophora</taxon>
        <taxon>Intramacronucleata</taxon>
        <taxon>Spirotrichea</taxon>
        <taxon>Stichotrichia</taxon>
        <taxon>Sporadotrichida</taxon>
        <taxon>Halteriidae</taxon>
        <taxon>Halteria</taxon>
    </lineage>
</organism>
<keyword evidence="3" id="KW-0677">Repeat</keyword>
<dbReference type="PANTHER" id="PTHR45954:SF1">
    <property type="entry name" value="LD33695P"/>
    <property type="match status" value="1"/>
</dbReference>
<feature type="region of interest" description="Disordered" evidence="5">
    <location>
        <begin position="1"/>
        <end position="44"/>
    </location>
</feature>
<feature type="repeat" description="TPR" evidence="4">
    <location>
        <begin position="157"/>
        <end position="190"/>
    </location>
</feature>
<proteinExistence type="predicted"/>
<feature type="region of interest" description="Disordered" evidence="5">
    <location>
        <begin position="394"/>
        <end position="429"/>
    </location>
</feature>
<feature type="compositionally biased region" description="Acidic residues" evidence="5">
    <location>
        <begin position="404"/>
        <end position="415"/>
    </location>
</feature>
<sequence>MNYHTHQQHNDSSYITNKSAHARAYMSTSTDRIRGGPLQKPAPAGILNSKTLAEENLKGFRLRNLQKESDLPLRVNQPQRIELPIYFNTPKRKEDIISKKRLENQAQELTASVLKSSSGLNMAYADSYNRIAAQKRLKDYNILAFACKRAGKSRDEGRAYYSTGVLYDNLGKYKAAIEQYKRFLQVCKAIGDVHGEALSYNCIGVDYMKLGETDNAEFYRDAIEFHNKHKEIADVAGKFLAHINLGIIYNNIGDHEKATINHHFALRYAVQMSSVAGQSVAIGNLGKVGGKNMATTMLNQDKMQMFVERYLELSNELKYRKGESGAYLQLGELLTQKGDYDTSTKHFYRAMKIAEETGDGDLKEAAKVNFGMANASMKWTNHVSNILHNLHSGEAGQGGVGSVLEEDEEEGEALMDDGVRFPDIHPRSR</sequence>
<dbReference type="Proteomes" id="UP000785679">
    <property type="component" value="Unassembled WGS sequence"/>
</dbReference>
<evidence type="ECO:0000256" key="1">
    <source>
        <dbReference type="ARBA" id="ARBA00004496"/>
    </source>
</evidence>
<dbReference type="OrthoDB" id="286233at2759"/>
<name>A0A8J8NP76_HALGN</name>
<dbReference type="InterPro" id="IPR052386">
    <property type="entry name" value="GPSM"/>
</dbReference>
<keyword evidence="7" id="KW-1185">Reference proteome</keyword>
<keyword evidence="4" id="KW-0802">TPR repeat</keyword>
<evidence type="ECO:0000256" key="3">
    <source>
        <dbReference type="ARBA" id="ARBA00022737"/>
    </source>
</evidence>
<protein>
    <recommendedName>
        <fullName evidence="8">Tetratricopeptide repeat protein</fullName>
    </recommendedName>
</protein>
<dbReference type="SMART" id="SM00028">
    <property type="entry name" value="TPR"/>
    <property type="match status" value="4"/>
</dbReference>
<evidence type="ECO:0000313" key="7">
    <source>
        <dbReference type="Proteomes" id="UP000785679"/>
    </source>
</evidence>
<feature type="repeat" description="TPR" evidence="4">
    <location>
        <begin position="324"/>
        <end position="357"/>
    </location>
</feature>